<dbReference type="Pfam" id="PF01740">
    <property type="entry name" value="STAS"/>
    <property type="match status" value="1"/>
</dbReference>
<gene>
    <name evidence="4" type="ORF">AGRA3207_003264</name>
</gene>
<dbReference type="InterPro" id="IPR036513">
    <property type="entry name" value="STAS_dom_sf"/>
</dbReference>
<protein>
    <recommendedName>
        <fullName evidence="2">Anti-sigma factor antagonist</fullName>
    </recommendedName>
</protein>
<sequence length="128" mass="13380">MPATDPAPPAAGLSRERLEEHTVIAIIGELDIASTPSLRERLNTALRNVGPRVVIDLSGVTFCDASGLALLVGARRRAEPAGTTMVLAAPRPQMAKLLRITGLTRAFTIRPSVTAARPARPGAKPAVA</sequence>
<evidence type="ECO:0000256" key="2">
    <source>
        <dbReference type="RuleBase" id="RU003749"/>
    </source>
</evidence>
<accession>A0ABX8QZR9</accession>
<dbReference type="Gene3D" id="3.30.750.24">
    <property type="entry name" value="STAS domain"/>
    <property type="match status" value="1"/>
</dbReference>
<dbReference type="PANTHER" id="PTHR33495:SF2">
    <property type="entry name" value="ANTI-SIGMA FACTOR ANTAGONIST TM_1081-RELATED"/>
    <property type="match status" value="1"/>
</dbReference>
<evidence type="ECO:0000313" key="4">
    <source>
        <dbReference type="EMBL" id="QXJ22283.1"/>
    </source>
</evidence>
<evidence type="ECO:0000256" key="1">
    <source>
        <dbReference type="ARBA" id="ARBA00009013"/>
    </source>
</evidence>
<dbReference type="InterPro" id="IPR003658">
    <property type="entry name" value="Anti-sigma_ant"/>
</dbReference>
<dbReference type="PROSITE" id="PS50801">
    <property type="entry name" value="STAS"/>
    <property type="match status" value="1"/>
</dbReference>
<keyword evidence="5" id="KW-1185">Reference proteome</keyword>
<feature type="domain" description="STAS" evidence="3">
    <location>
        <begin position="23"/>
        <end position="128"/>
    </location>
</feature>
<evidence type="ECO:0000259" key="3">
    <source>
        <dbReference type="PROSITE" id="PS50801"/>
    </source>
</evidence>
<proteinExistence type="inferred from homology"/>
<comment type="similarity">
    <text evidence="1 2">Belongs to the anti-sigma-factor antagonist family.</text>
</comment>
<dbReference type="InterPro" id="IPR002645">
    <property type="entry name" value="STAS_dom"/>
</dbReference>
<dbReference type="PANTHER" id="PTHR33495">
    <property type="entry name" value="ANTI-SIGMA FACTOR ANTAGONIST TM_1081-RELATED-RELATED"/>
    <property type="match status" value="1"/>
</dbReference>
<dbReference type="CDD" id="cd07043">
    <property type="entry name" value="STAS_anti-anti-sigma_factors"/>
    <property type="match status" value="1"/>
</dbReference>
<dbReference type="Proteomes" id="UP001049518">
    <property type="component" value="Chromosome"/>
</dbReference>
<dbReference type="RefSeq" id="WP_231335504.1">
    <property type="nucleotide sequence ID" value="NZ_CP059572.1"/>
</dbReference>
<name>A0ABX8QZR9_9ACTN</name>
<dbReference type="SUPFAM" id="SSF52091">
    <property type="entry name" value="SpoIIaa-like"/>
    <property type="match status" value="1"/>
</dbReference>
<dbReference type="EMBL" id="CP059572">
    <property type="protein sequence ID" value="QXJ22283.1"/>
    <property type="molecule type" value="Genomic_DNA"/>
</dbReference>
<evidence type="ECO:0000313" key="5">
    <source>
        <dbReference type="Proteomes" id="UP001049518"/>
    </source>
</evidence>
<reference evidence="4" key="1">
    <citation type="submission" date="2020-07" db="EMBL/GenBank/DDBJ databases">
        <authorList>
            <person name="Tarantini F.S."/>
            <person name="Hong K.W."/>
            <person name="Chan K.G."/>
        </authorList>
    </citation>
    <scope>NUCLEOTIDE SEQUENCE</scope>
    <source>
        <strain evidence="4">32-07</strain>
    </source>
</reference>
<dbReference type="NCBIfam" id="TIGR00377">
    <property type="entry name" value="ant_ant_sig"/>
    <property type="match status" value="1"/>
</dbReference>
<organism evidence="4 5">
    <name type="scientific">Actinomadura graeca</name>
    <dbReference type="NCBI Taxonomy" id="2750812"/>
    <lineage>
        <taxon>Bacteria</taxon>
        <taxon>Bacillati</taxon>
        <taxon>Actinomycetota</taxon>
        <taxon>Actinomycetes</taxon>
        <taxon>Streptosporangiales</taxon>
        <taxon>Thermomonosporaceae</taxon>
        <taxon>Actinomadura</taxon>
    </lineage>
</organism>